<evidence type="ECO:0000256" key="2">
    <source>
        <dbReference type="ARBA" id="ARBA00022679"/>
    </source>
</evidence>
<protein>
    <recommendedName>
        <fullName evidence="4">Aminoglycoside N(3)-acetyltransferase</fullName>
        <ecNumber evidence="4">2.3.1.-</ecNumber>
    </recommendedName>
</protein>
<dbReference type="EMBL" id="VIWT01000004">
    <property type="protein sequence ID" value="TWF82670.1"/>
    <property type="molecule type" value="Genomic_DNA"/>
</dbReference>
<gene>
    <name evidence="5" type="ORF">FHX73_14152</name>
</gene>
<keyword evidence="6" id="KW-1185">Reference proteome</keyword>
<reference evidence="5 6" key="1">
    <citation type="submission" date="2019-06" db="EMBL/GenBank/DDBJ databases">
        <title>Sequencing the genomes of 1000 actinobacteria strains.</title>
        <authorList>
            <person name="Klenk H.-P."/>
        </authorList>
    </citation>
    <scope>NUCLEOTIDE SEQUENCE [LARGE SCALE GENOMIC DNA]</scope>
    <source>
        <strain evidence="5 6">DSM 44826</strain>
    </source>
</reference>
<keyword evidence="3 4" id="KW-0012">Acyltransferase</keyword>
<evidence type="ECO:0000313" key="5">
    <source>
        <dbReference type="EMBL" id="TWF82670.1"/>
    </source>
</evidence>
<dbReference type="RefSeq" id="WP_170305209.1">
    <property type="nucleotide sequence ID" value="NZ_BAAAMZ010000017.1"/>
</dbReference>
<sequence>MTSAQLVSALRTVGVAPGQTVYVAAGLAGLATTADPARLVLEALRTVVGPSGTLVMPSFHPGFRYQGVFDVTGTPSRSGILSELFRTGPDTRRTWAPPFNPVCAEGLDAAAIAGISSPTAFGPGSVFDHLVEIGATVLLLGSSFHDGVAHVHWLEERHDVPYRTWQEVSGEVRLAGEVLTRSWQCHVRRPGVDLHAGVVGEVLESAGAIRRTDVGLTRISAFTLDHFKEVLDPWFARNRECMVLH</sequence>
<dbReference type="Pfam" id="PF02522">
    <property type="entry name" value="Antibiotic_NAT"/>
    <property type="match status" value="1"/>
</dbReference>
<comment type="catalytic activity">
    <reaction evidence="4">
        <text>a 2-deoxystreptamine antibiotic + acetyl-CoA = an N(3)-acetyl-2-deoxystreptamine antibiotic + CoA + H(+)</text>
        <dbReference type="Rhea" id="RHEA:12665"/>
        <dbReference type="ChEBI" id="CHEBI:15378"/>
        <dbReference type="ChEBI" id="CHEBI:57287"/>
        <dbReference type="ChEBI" id="CHEBI:57288"/>
        <dbReference type="ChEBI" id="CHEBI:57921"/>
        <dbReference type="ChEBI" id="CHEBI:77452"/>
        <dbReference type="EC" id="2.3.1.81"/>
    </reaction>
</comment>
<name>A0A561T6E5_9ACTN</name>
<evidence type="ECO:0000256" key="4">
    <source>
        <dbReference type="RuleBase" id="RU365031"/>
    </source>
</evidence>
<dbReference type="PANTHER" id="PTHR11104">
    <property type="entry name" value="AMINOGLYCOSIDE N3-ACETYLTRANSFERASE"/>
    <property type="match status" value="1"/>
</dbReference>
<dbReference type="SUPFAM" id="SSF110710">
    <property type="entry name" value="TTHA0583/YokD-like"/>
    <property type="match status" value="1"/>
</dbReference>
<dbReference type="InterPro" id="IPR003679">
    <property type="entry name" value="Amioglycoside_AcTrfase"/>
</dbReference>
<dbReference type="InterPro" id="IPR028345">
    <property type="entry name" value="Antibiotic_NAT-like"/>
</dbReference>
<comment type="caution">
    <text evidence="5">The sequence shown here is derived from an EMBL/GenBank/DDBJ whole genome shotgun (WGS) entry which is preliminary data.</text>
</comment>
<dbReference type="PANTHER" id="PTHR11104:SF0">
    <property type="entry name" value="SPBETA PROPHAGE-DERIVED AMINOGLYCOSIDE N(3')-ACETYLTRANSFERASE-LIKE PROTEIN YOKD"/>
    <property type="match status" value="1"/>
</dbReference>
<dbReference type="EC" id="2.3.1.-" evidence="4"/>
<dbReference type="Proteomes" id="UP000317940">
    <property type="component" value="Unassembled WGS sequence"/>
</dbReference>
<keyword evidence="4" id="KW-0046">Antibiotic resistance</keyword>
<organism evidence="5 6">
    <name type="scientific">Kitasatospora viridis</name>
    <dbReference type="NCBI Taxonomy" id="281105"/>
    <lineage>
        <taxon>Bacteria</taxon>
        <taxon>Bacillati</taxon>
        <taxon>Actinomycetota</taxon>
        <taxon>Actinomycetes</taxon>
        <taxon>Kitasatosporales</taxon>
        <taxon>Streptomycetaceae</taxon>
        <taxon>Kitasatospora</taxon>
    </lineage>
</organism>
<dbReference type="GO" id="GO:0046353">
    <property type="term" value="F:aminoglycoside 3-N-acetyltransferase activity"/>
    <property type="evidence" value="ECO:0007669"/>
    <property type="project" value="UniProtKB-EC"/>
</dbReference>
<evidence type="ECO:0000256" key="3">
    <source>
        <dbReference type="ARBA" id="ARBA00023315"/>
    </source>
</evidence>
<dbReference type="AlphaFoldDB" id="A0A561T6E5"/>
<dbReference type="GO" id="GO:0046677">
    <property type="term" value="P:response to antibiotic"/>
    <property type="evidence" value="ECO:0007669"/>
    <property type="project" value="UniProtKB-KW"/>
</dbReference>
<proteinExistence type="inferred from homology"/>
<evidence type="ECO:0000256" key="1">
    <source>
        <dbReference type="ARBA" id="ARBA00006383"/>
    </source>
</evidence>
<accession>A0A561T6E5</accession>
<keyword evidence="2 4" id="KW-0808">Transferase</keyword>
<evidence type="ECO:0000313" key="6">
    <source>
        <dbReference type="Proteomes" id="UP000317940"/>
    </source>
</evidence>
<comment type="similarity">
    <text evidence="1 4">Belongs to the antibiotic N-acetyltransferase family.</text>
</comment>